<keyword evidence="2" id="KW-0812">Transmembrane</keyword>
<feature type="transmembrane region" description="Helical" evidence="2">
    <location>
        <begin position="598"/>
        <end position="620"/>
    </location>
</feature>
<evidence type="ECO:0000313" key="3">
    <source>
        <dbReference type="EMBL" id="KOX73000.1"/>
    </source>
</evidence>
<dbReference type="AlphaFoldDB" id="A0A0M8ZXA2"/>
<accession>A0A0M8ZXA2</accession>
<keyword evidence="4" id="KW-1185">Reference proteome</keyword>
<feature type="region of interest" description="Disordered" evidence="1">
    <location>
        <begin position="215"/>
        <end position="351"/>
    </location>
</feature>
<reference evidence="3 4" key="1">
    <citation type="submission" date="2015-07" db="EMBL/GenBank/DDBJ databases">
        <title>The genome of Melipona quadrifasciata.</title>
        <authorList>
            <person name="Pan H."/>
            <person name="Kapheim K."/>
        </authorList>
    </citation>
    <scope>NUCLEOTIDE SEQUENCE [LARGE SCALE GENOMIC DNA]</scope>
    <source>
        <strain evidence="3">0111107301</strain>
        <tissue evidence="3">Whole body</tissue>
    </source>
</reference>
<gene>
    <name evidence="3" type="ORF">WN51_01368</name>
</gene>
<proteinExistence type="predicted"/>
<dbReference type="EMBL" id="KQ435808">
    <property type="protein sequence ID" value="KOX73000.1"/>
    <property type="molecule type" value="Genomic_DNA"/>
</dbReference>
<feature type="compositionally biased region" description="Basic and acidic residues" evidence="1">
    <location>
        <begin position="270"/>
        <end position="319"/>
    </location>
</feature>
<protein>
    <submittedName>
        <fullName evidence="3">Uncharacterized protein</fullName>
    </submittedName>
</protein>
<evidence type="ECO:0000313" key="4">
    <source>
        <dbReference type="Proteomes" id="UP000053105"/>
    </source>
</evidence>
<evidence type="ECO:0000256" key="2">
    <source>
        <dbReference type="SAM" id="Phobius"/>
    </source>
</evidence>
<name>A0A0M8ZXA2_9HYME</name>
<organism evidence="3 4">
    <name type="scientific">Melipona quadrifasciata</name>
    <dbReference type="NCBI Taxonomy" id="166423"/>
    <lineage>
        <taxon>Eukaryota</taxon>
        <taxon>Metazoa</taxon>
        <taxon>Ecdysozoa</taxon>
        <taxon>Arthropoda</taxon>
        <taxon>Hexapoda</taxon>
        <taxon>Insecta</taxon>
        <taxon>Pterygota</taxon>
        <taxon>Neoptera</taxon>
        <taxon>Endopterygota</taxon>
        <taxon>Hymenoptera</taxon>
        <taxon>Apocrita</taxon>
        <taxon>Aculeata</taxon>
        <taxon>Apoidea</taxon>
        <taxon>Anthophila</taxon>
        <taxon>Apidae</taxon>
        <taxon>Melipona</taxon>
    </lineage>
</organism>
<keyword evidence="2" id="KW-0472">Membrane</keyword>
<keyword evidence="2" id="KW-1133">Transmembrane helix</keyword>
<sequence length="844" mass="96009">MQSNEQMAFPSFVNSSANVPLGGTSLRTNRVHEIFEQPRVENDCWEIGMFSLEVSAAKGLKQHGTVDAFQHFGRTMHNLQNALGVQWDSDARRGIDFVHLFMDTKLWTYLWLLTKNRRIVGIDHFSSTEKCQPILICVMLLSPDLVNTKPKHSKECPTEQRLRVQEMFNIFALTVSAKRTSSNGLKLDLTENTPGSSLSRLPNLVEHAETCQALSTGTGENLSSKLPNVVEGSMDYGSERRSSRYLEYQDSKPYQDGQSTSGLPPYEQAGYHHDQPGARSYRGYERKPYDREDIDRYDNRIYPEDNLRYDRRGDQRTYQESDLDAPYERSDAQKLSSRTYPAELQEAGSRRYSRDLTDYEYASRYAEETLKLEPKKDHHHHHHSGKVYEPTPSKGYESGVKTHDSTYELSCAAQQDLAGRKYESKYHSVSKMYGTLPRYETGKSYEPRSYDYEEQAYETSGKPYDSKYELTSSKSYERTKYDGSSSSRYQDKSYDQTLKIGELGSSSASAAYARKTQDQEETNAEKMNGYRKNNFEAYGVYSDPEDDHGFLAEKKTPQYPYKGVVVNVSGESSVIDQKRAKDGRQTEVVGSPWCRPTILLLLLVLLVVIFVFVAGILLYLNYDDDDDNDDDNDDGDVDDTCEWRWTRVMYTLGIHFTARRTLGRAIHGKTVPPPSEISNVVFSVLGSIGRDLSRFFDISKKSDKKRYSNGRFEHFGSFSVKETCPISRSVPLSRNIITESDFSGGKPGNRASSGATLMQRKLAIDNSRGYIARAFGLDEVYGRVERVEVEEPDPKSTRSGSLLVCNGLVDPSEEGPVRSVTGWHWHLVERDARPFFDIVGRVIY</sequence>
<dbReference type="Proteomes" id="UP000053105">
    <property type="component" value="Unassembled WGS sequence"/>
</dbReference>
<dbReference type="OrthoDB" id="88467at2759"/>
<feature type="compositionally biased region" description="Polar residues" evidence="1">
    <location>
        <begin position="215"/>
        <end position="226"/>
    </location>
</feature>
<feature type="compositionally biased region" description="Basic and acidic residues" evidence="1">
    <location>
        <begin position="237"/>
        <end position="250"/>
    </location>
</feature>
<feature type="region of interest" description="Disordered" evidence="1">
    <location>
        <begin position="372"/>
        <end position="399"/>
    </location>
</feature>
<evidence type="ECO:0000256" key="1">
    <source>
        <dbReference type="SAM" id="MobiDB-lite"/>
    </source>
</evidence>